<dbReference type="GO" id="GO:0043565">
    <property type="term" value="F:sequence-specific DNA binding"/>
    <property type="evidence" value="ECO:0007669"/>
    <property type="project" value="TreeGrafter"/>
</dbReference>
<dbReference type="SUPFAM" id="SSF46785">
    <property type="entry name" value="Winged helix' DNA-binding domain"/>
    <property type="match status" value="1"/>
</dbReference>
<dbReference type="Pfam" id="PF03466">
    <property type="entry name" value="LysR_substrate"/>
    <property type="match status" value="1"/>
</dbReference>
<dbReference type="PANTHER" id="PTHR30537">
    <property type="entry name" value="HTH-TYPE TRANSCRIPTIONAL REGULATOR"/>
    <property type="match status" value="1"/>
</dbReference>
<sequence>MNTPNEIDWNDLRYFALVVDAGGFAAAERKTGATKSKLSRRVAELEAALGVQLLRRSTRRVILTEPGRALYRHCAALCVEADAALDAVEQLRSEPAGTVRVSCPTLMAQISVAELLARFLRAHPKVRVELDASDRIVDLLAERVDVALRAAPERQLDPNLVARRLSGGHWVLVASRGHLHDHRVSDADDTLAWNTIGSLDAGPEQEWELCGPDGVNRRLPHRPRLLCADIMSRMAAVRAGAGIGLLPERAVRAEMLAGTLVRVLPGWSTAEQGIHLIYSRRREMIPAVSSLVDFLSENVALAFSGASGLAPPTRAPGPSTPPST</sequence>
<dbReference type="InterPro" id="IPR000847">
    <property type="entry name" value="LysR_HTH_N"/>
</dbReference>
<dbReference type="GO" id="GO:0006351">
    <property type="term" value="P:DNA-templated transcription"/>
    <property type="evidence" value="ECO:0007669"/>
    <property type="project" value="TreeGrafter"/>
</dbReference>
<accession>A0A1J5QRH6</accession>
<name>A0A1J5QRH6_9ZZZZ</name>
<organism evidence="6">
    <name type="scientific">mine drainage metagenome</name>
    <dbReference type="NCBI Taxonomy" id="410659"/>
    <lineage>
        <taxon>unclassified sequences</taxon>
        <taxon>metagenomes</taxon>
        <taxon>ecological metagenomes</taxon>
    </lineage>
</organism>
<dbReference type="Gene3D" id="1.10.10.10">
    <property type="entry name" value="Winged helix-like DNA-binding domain superfamily/Winged helix DNA-binding domain"/>
    <property type="match status" value="1"/>
</dbReference>
<evidence type="ECO:0000256" key="3">
    <source>
        <dbReference type="ARBA" id="ARBA00023125"/>
    </source>
</evidence>
<dbReference type="GO" id="GO:0003700">
    <property type="term" value="F:DNA-binding transcription factor activity"/>
    <property type="evidence" value="ECO:0007669"/>
    <property type="project" value="InterPro"/>
</dbReference>
<evidence type="ECO:0000313" key="6">
    <source>
        <dbReference type="EMBL" id="OIQ78541.1"/>
    </source>
</evidence>
<evidence type="ECO:0000259" key="5">
    <source>
        <dbReference type="PROSITE" id="PS50931"/>
    </source>
</evidence>
<dbReference type="Gene3D" id="3.40.190.290">
    <property type="match status" value="1"/>
</dbReference>
<keyword evidence="4" id="KW-0804">Transcription</keyword>
<dbReference type="AlphaFoldDB" id="A0A1J5QRH6"/>
<dbReference type="InterPro" id="IPR036388">
    <property type="entry name" value="WH-like_DNA-bd_sf"/>
</dbReference>
<dbReference type="Pfam" id="PF00126">
    <property type="entry name" value="HTH_1"/>
    <property type="match status" value="1"/>
</dbReference>
<dbReference type="PANTHER" id="PTHR30537:SF31">
    <property type="entry name" value="TRANSCRIPTIONAL REGULATOR, LYSR FAMILY"/>
    <property type="match status" value="1"/>
</dbReference>
<dbReference type="InterPro" id="IPR058163">
    <property type="entry name" value="LysR-type_TF_proteobact-type"/>
</dbReference>
<feature type="domain" description="HTH lysR-type" evidence="5">
    <location>
        <begin position="7"/>
        <end position="64"/>
    </location>
</feature>
<comment type="similarity">
    <text evidence="1">Belongs to the LysR transcriptional regulatory family.</text>
</comment>
<dbReference type="PROSITE" id="PS50931">
    <property type="entry name" value="HTH_LYSR"/>
    <property type="match status" value="1"/>
</dbReference>
<dbReference type="FunFam" id="1.10.10.10:FF:000001">
    <property type="entry name" value="LysR family transcriptional regulator"/>
    <property type="match status" value="1"/>
</dbReference>
<evidence type="ECO:0000256" key="4">
    <source>
        <dbReference type="ARBA" id="ARBA00023163"/>
    </source>
</evidence>
<reference evidence="6" key="1">
    <citation type="submission" date="2016-10" db="EMBL/GenBank/DDBJ databases">
        <title>Sequence of Gallionella enrichment culture.</title>
        <authorList>
            <person name="Poehlein A."/>
            <person name="Muehling M."/>
            <person name="Daniel R."/>
        </authorList>
    </citation>
    <scope>NUCLEOTIDE SEQUENCE</scope>
</reference>
<dbReference type="EMBL" id="MLJW01001381">
    <property type="protein sequence ID" value="OIQ78541.1"/>
    <property type="molecule type" value="Genomic_DNA"/>
</dbReference>
<keyword evidence="2" id="KW-0805">Transcription regulation</keyword>
<dbReference type="InterPro" id="IPR036390">
    <property type="entry name" value="WH_DNA-bd_sf"/>
</dbReference>
<gene>
    <name evidence="6" type="primary">dmlR_20</name>
    <name evidence="6" type="ORF">GALL_397500</name>
</gene>
<dbReference type="SUPFAM" id="SSF53850">
    <property type="entry name" value="Periplasmic binding protein-like II"/>
    <property type="match status" value="1"/>
</dbReference>
<evidence type="ECO:0000256" key="1">
    <source>
        <dbReference type="ARBA" id="ARBA00009437"/>
    </source>
</evidence>
<keyword evidence="3" id="KW-0238">DNA-binding</keyword>
<evidence type="ECO:0000256" key="2">
    <source>
        <dbReference type="ARBA" id="ARBA00023015"/>
    </source>
</evidence>
<comment type="caution">
    <text evidence="6">The sequence shown here is derived from an EMBL/GenBank/DDBJ whole genome shotgun (WGS) entry which is preliminary data.</text>
</comment>
<proteinExistence type="inferred from homology"/>
<protein>
    <submittedName>
        <fullName evidence="6">HTH-type transcriptional regulator DmlR</fullName>
    </submittedName>
</protein>
<dbReference type="InterPro" id="IPR005119">
    <property type="entry name" value="LysR_subst-bd"/>
</dbReference>